<dbReference type="PANTHER" id="PTHR30199">
    <property type="entry name" value="MFS FAMILY TRANSPORTER, PREDICTED SUBSTRATE BENZOATE"/>
    <property type="match status" value="1"/>
</dbReference>
<evidence type="ECO:0000256" key="1">
    <source>
        <dbReference type="SAM" id="Phobius"/>
    </source>
</evidence>
<evidence type="ECO:0000313" key="2">
    <source>
        <dbReference type="EMBL" id="UUI69665.1"/>
    </source>
</evidence>
<gene>
    <name evidence="2" type="ORF">NP095_06110</name>
</gene>
<dbReference type="Pfam" id="PF03594">
    <property type="entry name" value="BenE"/>
    <property type="match status" value="1"/>
</dbReference>
<sequence>MSPSPAAHDRLQPVTAGVVTALVGFTSSFAVVLAGLRAVGATESQAASGLFALTVGFGLLIIALALTHRVPVTLAWSTPGAALLVSTGGVDGGWSAAVGAFVLTGVLIALIGAIPFLGALVARIPAEIAQAMLAGILLPLCLAPFLSLADSPGHVAPVIVTWLVVSRVRPRWAVPAALLVAVAAIAVSVQRSGRAFDTSALAPTLEWTTPTWTWSAIVGIAIPLTIVTMASQNLPGAAVLRSFGFAVPWRSCVVATGLGTAIVAPFGGHAMNLAALSAALAAGDEAGPRERRWLAAVSAGVGYLVIAGAAGIVVALAAAAPAGIIEAVAGLALVGALVASLQGALAAPRHRTSAGVTVLFAASGVTLLSVGSAFWALLLGLIVRAVLERRDPDHR</sequence>
<dbReference type="EMBL" id="CP101990">
    <property type="protein sequence ID" value="UUI69665.1"/>
    <property type="molecule type" value="Genomic_DNA"/>
</dbReference>
<reference evidence="2 3" key="1">
    <citation type="submission" date="2022-07" db="EMBL/GenBank/DDBJ databases">
        <title>Novel species in genus Aeromicrobium.</title>
        <authorList>
            <person name="Ye L."/>
        </authorList>
    </citation>
    <scope>NUCLEOTIDE SEQUENCE [LARGE SCALE GENOMIC DNA]</scope>
    <source>
        <strain evidence="3">zg-Y50</strain>
    </source>
</reference>
<feature type="transmembrane region" description="Helical" evidence="1">
    <location>
        <begin position="172"/>
        <end position="190"/>
    </location>
</feature>
<feature type="transmembrane region" description="Helical" evidence="1">
    <location>
        <begin position="293"/>
        <end position="318"/>
    </location>
</feature>
<protein>
    <submittedName>
        <fullName evidence="2">Benzoate/H(+) symporter BenE family transporter</fullName>
    </submittedName>
</protein>
<feature type="transmembrane region" description="Helical" evidence="1">
    <location>
        <begin position="254"/>
        <end position="281"/>
    </location>
</feature>
<dbReference type="Proteomes" id="UP001315860">
    <property type="component" value="Chromosome"/>
</dbReference>
<evidence type="ECO:0000313" key="3">
    <source>
        <dbReference type="Proteomes" id="UP001315860"/>
    </source>
</evidence>
<feature type="transmembrane region" description="Helical" evidence="1">
    <location>
        <begin position="324"/>
        <end position="346"/>
    </location>
</feature>
<keyword evidence="1" id="KW-0812">Transmembrane</keyword>
<feature type="transmembrane region" description="Helical" evidence="1">
    <location>
        <begin position="358"/>
        <end position="387"/>
    </location>
</feature>
<dbReference type="PANTHER" id="PTHR30199:SF0">
    <property type="entry name" value="INNER MEMBRANE PROTEIN YDCO"/>
    <property type="match status" value="1"/>
</dbReference>
<dbReference type="RefSeq" id="WP_232416859.1">
    <property type="nucleotide sequence ID" value="NZ_CP101990.1"/>
</dbReference>
<feature type="transmembrane region" description="Helical" evidence="1">
    <location>
        <begin position="14"/>
        <end position="36"/>
    </location>
</feature>
<keyword evidence="1" id="KW-0472">Membrane</keyword>
<keyword evidence="3" id="KW-1185">Reference proteome</keyword>
<keyword evidence="1" id="KW-1133">Transmembrane helix</keyword>
<feature type="transmembrane region" description="Helical" evidence="1">
    <location>
        <begin position="48"/>
        <end position="67"/>
    </location>
</feature>
<organism evidence="2 3">
    <name type="scientific">Aeromicrobium duanguangcaii</name>
    <dbReference type="NCBI Taxonomy" id="2968086"/>
    <lineage>
        <taxon>Bacteria</taxon>
        <taxon>Bacillati</taxon>
        <taxon>Actinomycetota</taxon>
        <taxon>Actinomycetes</taxon>
        <taxon>Propionibacteriales</taxon>
        <taxon>Nocardioidaceae</taxon>
        <taxon>Aeromicrobium</taxon>
    </lineage>
</organism>
<dbReference type="NCBIfam" id="TIGR00843">
    <property type="entry name" value="benE"/>
    <property type="match status" value="1"/>
</dbReference>
<feature type="transmembrane region" description="Helical" evidence="1">
    <location>
        <begin position="211"/>
        <end position="234"/>
    </location>
</feature>
<accession>A0ABY5KH47</accession>
<dbReference type="InterPro" id="IPR004711">
    <property type="entry name" value="Benzoate_Transporter"/>
</dbReference>
<proteinExistence type="predicted"/>
<name>A0ABY5KH47_9ACTN</name>
<feature type="transmembrane region" description="Helical" evidence="1">
    <location>
        <begin position="94"/>
        <end position="121"/>
    </location>
</feature>